<name>A0A916WTD8_9ACTN</name>
<organism evidence="1 2">
    <name type="scientific">Gordonia jinhuaensis</name>
    <dbReference type="NCBI Taxonomy" id="1517702"/>
    <lineage>
        <taxon>Bacteria</taxon>
        <taxon>Bacillati</taxon>
        <taxon>Actinomycetota</taxon>
        <taxon>Actinomycetes</taxon>
        <taxon>Mycobacteriales</taxon>
        <taxon>Gordoniaceae</taxon>
        <taxon>Gordonia</taxon>
    </lineage>
</organism>
<evidence type="ECO:0000313" key="1">
    <source>
        <dbReference type="EMBL" id="GGB31052.1"/>
    </source>
</evidence>
<dbReference type="Proteomes" id="UP000621454">
    <property type="component" value="Unassembled WGS sequence"/>
</dbReference>
<proteinExistence type="predicted"/>
<reference evidence="1" key="2">
    <citation type="submission" date="2020-09" db="EMBL/GenBank/DDBJ databases">
        <authorList>
            <person name="Sun Q."/>
            <person name="Zhou Y."/>
        </authorList>
    </citation>
    <scope>NUCLEOTIDE SEQUENCE</scope>
    <source>
        <strain evidence="1">CGMCC 1.12827</strain>
    </source>
</reference>
<protein>
    <submittedName>
        <fullName evidence="1">Uncharacterized protein</fullName>
    </submittedName>
</protein>
<dbReference type="AlphaFoldDB" id="A0A916WTD8"/>
<evidence type="ECO:0000313" key="2">
    <source>
        <dbReference type="Proteomes" id="UP000621454"/>
    </source>
</evidence>
<gene>
    <name evidence="1" type="ORF">GCM10011489_19110</name>
</gene>
<keyword evidence="2" id="KW-1185">Reference proteome</keyword>
<comment type="caution">
    <text evidence="1">The sequence shown here is derived from an EMBL/GenBank/DDBJ whole genome shotgun (WGS) entry which is preliminary data.</text>
</comment>
<accession>A0A916WTD8</accession>
<dbReference type="EMBL" id="BMGC01000010">
    <property type="protein sequence ID" value="GGB31052.1"/>
    <property type="molecule type" value="Genomic_DNA"/>
</dbReference>
<reference evidence="1" key="1">
    <citation type="journal article" date="2014" name="Int. J. Syst. Evol. Microbiol.">
        <title>Complete genome sequence of Corynebacterium casei LMG S-19264T (=DSM 44701T), isolated from a smear-ripened cheese.</title>
        <authorList>
            <consortium name="US DOE Joint Genome Institute (JGI-PGF)"/>
            <person name="Walter F."/>
            <person name="Albersmeier A."/>
            <person name="Kalinowski J."/>
            <person name="Ruckert C."/>
        </authorList>
    </citation>
    <scope>NUCLEOTIDE SEQUENCE</scope>
    <source>
        <strain evidence="1">CGMCC 1.12827</strain>
    </source>
</reference>
<sequence length="112" mass="11768">MLADHASDLNVNSRAPIYASQNDITQFATGTSLGPGPVDDNVMTRLNHGPGSPSFSATEVDSDKGHVLGPRWMQWASVPPIEAHPSYFGMGSAGLLNMGQIIAGDKPNHAAK</sequence>